<proteinExistence type="predicted"/>
<keyword evidence="2" id="KW-1185">Reference proteome</keyword>
<sequence>MQGGVGFNSVPAKTRLDKSRVLDVKPLRSLKPIFATSQEAPPYVCATPDGPFPPGFSPFYPFSAPAPSPPPPAPVRSVAAPAPIRSFRTPGTGSNGMEMMNGDVSSSVRKRRGRPRSEKSDGKAKNYHIVAPLADYVTPISSSQREDGSKETVDLVMMHFDGIRRRLSQLDDSKEVPSGLARRSDLRAANLMMSKGFRTNMRKRVGAVPGIEIGDIFFFRMEMCAVGLHAQSMGGIDWFNVKGDQEEETLAVSIVSSGYYNDDAEDKDVLVYSGQGGGAGLYKDRQTSDQKLERGNLALDRSMRRSSQIRVIRGMRDGTTPGLKIYVYDGLYIIQEAWVEKAESGAATFKYKLVRMSGQADAFGLWKMVGKWKEDPSSRPGLILPDLTSGAETIPVCLVNDFDGEKGPAYFTYCSTPKHSKAFGLLQSYGCGCHKGCAPGDLNCSCIRKNSGDLPYTTGGVLVIQKQLVYECSASCLCGPLCKNRVAQGGIKIRMEVFKTKNRGWGLRAYEPIRSGTFICEYAGDAIDTDRLKQKVQEGENDEYIFDSSRELDPVKWNYEPALLGEDGTDGSSEDSEVRPQLIISAKDIGNVARFMNHSCEPNVFWQPVVWEEGGQAFLHVVFYALKHIPPMTELTYDYGVVPRGSDVGGAAYRKRKCLCGASKCRGYFGL</sequence>
<evidence type="ECO:0000313" key="2">
    <source>
        <dbReference type="Proteomes" id="UP001057402"/>
    </source>
</evidence>
<dbReference type="Proteomes" id="UP001057402">
    <property type="component" value="Chromosome 7"/>
</dbReference>
<accession>A0ACB9NW83</accession>
<protein>
    <submittedName>
        <fullName evidence="1">Uncharacterized protein</fullName>
    </submittedName>
</protein>
<reference evidence="2" key="1">
    <citation type="journal article" date="2023" name="Front. Plant Sci.">
        <title>Chromosomal-level genome assembly of Melastoma candidum provides insights into trichome evolution.</title>
        <authorList>
            <person name="Zhong Y."/>
            <person name="Wu W."/>
            <person name="Sun C."/>
            <person name="Zou P."/>
            <person name="Liu Y."/>
            <person name="Dai S."/>
            <person name="Zhou R."/>
        </authorList>
    </citation>
    <scope>NUCLEOTIDE SEQUENCE [LARGE SCALE GENOMIC DNA]</scope>
</reference>
<comment type="caution">
    <text evidence="1">The sequence shown here is derived from an EMBL/GenBank/DDBJ whole genome shotgun (WGS) entry which is preliminary data.</text>
</comment>
<organism evidence="1 2">
    <name type="scientific">Melastoma candidum</name>
    <dbReference type="NCBI Taxonomy" id="119954"/>
    <lineage>
        <taxon>Eukaryota</taxon>
        <taxon>Viridiplantae</taxon>
        <taxon>Streptophyta</taxon>
        <taxon>Embryophyta</taxon>
        <taxon>Tracheophyta</taxon>
        <taxon>Spermatophyta</taxon>
        <taxon>Magnoliopsida</taxon>
        <taxon>eudicotyledons</taxon>
        <taxon>Gunneridae</taxon>
        <taxon>Pentapetalae</taxon>
        <taxon>rosids</taxon>
        <taxon>malvids</taxon>
        <taxon>Myrtales</taxon>
        <taxon>Melastomataceae</taxon>
        <taxon>Melastomatoideae</taxon>
        <taxon>Melastomateae</taxon>
        <taxon>Melastoma</taxon>
    </lineage>
</organism>
<gene>
    <name evidence="1" type="ORF">MLD38_024093</name>
</gene>
<dbReference type="EMBL" id="CM042886">
    <property type="protein sequence ID" value="KAI4339121.1"/>
    <property type="molecule type" value="Genomic_DNA"/>
</dbReference>
<name>A0ACB9NW83_9MYRT</name>
<evidence type="ECO:0000313" key="1">
    <source>
        <dbReference type="EMBL" id="KAI4339121.1"/>
    </source>
</evidence>